<dbReference type="Proteomes" id="UP000185628">
    <property type="component" value="Unassembled WGS sequence"/>
</dbReference>
<accession>A0A1Q5PYN5</accession>
<dbReference type="EMBL" id="MQVR01000134">
    <property type="protein sequence ID" value="OKL52545.1"/>
    <property type="molecule type" value="Genomic_DNA"/>
</dbReference>
<evidence type="ECO:0000313" key="1">
    <source>
        <dbReference type="EMBL" id="OKL52545.1"/>
    </source>
</evidence>
<proteinExistence type="predicted"/>
<comment type="caution">
    <text evidence="1">The sequence shown here is derived from an EMBL/GenBank/DDBJ whole genome shotgun (WGS) entry which is preliminary data.</text>
</comment>
<name>A0A1Q5PYN5_9ACTO</name>
<keyword evidence="2" id="KW-1185">Reference proteome</keyword>
<reference evidence="2" key="1">
    <citation type="submission" date="2016-12" db="EMBL/GenBank/DDBJ databases">
        <authorList>
            <person name="Meng X."/>
        </authorList>
    </citation>
    <scope>NUCLEOTIDE SEQUENCE [LARGE SCALE GENOMIC DNA]</scope>
    <source>
        <strain evidence="2">DSM 19116</strain>
    </source>
</reference>
<evidence type="ECO:0000313" key="2">
    <source>
        <dbReference type="Proteomes" id="UP000185628"/>
    </source>
</evidence>
<dbReference type="RefSeq" id="WP_073717639.1">
    <property type="nucleotide sequence ID" value="NZ_MQVR01000134.1"/>
</dbReference>
<gene>
    <name evidence="1" type="ORF">BSZ39_12515</name>
</gene>
<organism evidence="1 2">
    <name type="scientific">Bowdeniella nasicola</name>
    <dbReference type="NCBI Taxonomy" id="208480"/>
    <lineage>
        <taxon>Bacteria</taxon>
        <taxon>Bacillati</taxon>
        <taxon>Actinomycetota</taxon>
        <taxon>Actinomycetes</taxon>
        <taxon>Actinomycetales</taxon>
        <taxon>Actinomycetaceae</taxon>
        <taxon>Bowdeniella</taxon>
    </lineage>
</organism>
<protein>
    <submittedName>
        <fullName evidence="1">Uncharacterized protein</fullName>
    </submittedName>
</protein>
<sequence length="85" mass="9139">MLHSDVLDAGQRRDRARIEILTEPEVERLCAAHSVDERCGAALSNNPPVIDHGDLIAQALCLVHEMGDGQVPCSGVTAFSSRLGF</sequence>
<dbReference type="AlphaFoldDB" id="A0A1Q5PYN5"/>